<keyword evidence="3" id="KW-0808">Transferase</keyword>
<dbReference type="Gene3D" id="3.40.50.2000">
    <property type="entry name" value="Glycogen Phosphorylase B"/>
    <property type="match status" value="2"/>
</dbReference>
<dbReference type="InterPro" id="IPR001296">
    <property type="entry name" value="Glyco_trans_1"/>
</dbReference>
<dbReference type="PANTHER" id="PTHR45947">
    <property type="entry name" value="SULFOQUINOVOSYL TRANSFERASE SQD2"/>
    <property type="match status" value="1"/>
</dbReference>
<feature type="domain" description="Glycosyltransferase subfamily 4-like N-terminal" evidence="2">
    <location>
        <begin position="18"/>
        <end position="211"/>
    </location>
</feature>
<feature type="domain" description="Glycosyl transferase family 1" evidence="1">
    <location>
        <begin position="223"/>
        <end position="385"/>
    </location>
</feature>
<dbReference type="NCBIfam" id="NF007640">
    <property type="entry name" value="PRK10307.1"/>
    <property type="match status" value="1"/>
</dbReference>
<evidence type="ECO:0000259" key="1">
    <source>
        <dbReference type="Pfam" id="PF00534"/>
    </source>
</evidence>
<protein>
    <submittedName>
        <fullName evidence="3">WcaI family glycosyltransferase</fullName>
    </submittedName>
</protein>
<accession>A0A6I4I8Y0</accession>
<organism evidence="3 4">
    <name type="scientific">Mucilaginibacter aquatilis</name>
    <dbReference type="NCBI Taxonomy" id="1517760"/>
    <lineage>
        <taxon>Bacteria</taxon>
        <taxon>Pseudomonadati</taxon>
        <taxon>Bacteroidota</taxon>
        <taxon>Sphingobacteriia</taxon>
        <taxon>Sphingobacteriales</taxon>
        <taxon>Sphingobacteriaceae</taxon>
        <taxon>Mucilaginibacter</taxon>
    </lineage>
</organism>
<evidence type="ECO:0000313" key="4">
    <source>
        <dbReference type="Proteomes" id="UP000434850"/>
    </source>
</evidence>
<dbReference type="OrthoDB" id="9811902at2"/>
<dbReference type="InterPro" id="IPR050194">
    <property type="entry name" value="Glycosyltransferase_grp1"/>
</dbReference>
<dbReference type="SUPFAM" id="SSF53756">
    <property type="entry name" value="UDP-Glycosyltransferase/glycogen phosphorylase"/>
    <property type="match status" value="1"/>
</dbReference>
<dbReference type="GO" id="GO:0016758">
    <property type="term" value="F:hexosyltransferase activity"/>
    <property type="evidence" value="ECO:0007669"/>
    <property type="project" value="TreeGrafter"/>
</dbReference>
<dbReference type="Proteomes" id="UP000434850">
    <property type="component" value="Unassembled WGS sequence"/>
</dbReference>
<dbReference type="PANTHER" id="PTHR45947:SF3">
    <property type="entry name" value="SULFOQUINOVOSYL TRANSFERASE SQD2"/>
    <property type="match status" value="1"/>
</dbReference>
<evidence type="ECO:0000313" key="3">
    <source>
        <dbReference type="EMBL" id="MVN89919.1"/>
    </source>
</evidence>
<gene>
    <name evidence="3" type="ORF">GO816_02140</name>
</gene>
<reference evidence="3 4" key="1">
    <citation type="submission" date="2019-12" db="EMBL/GenBank/DDBJ databases">
        <title>Mucilaginibacter sp. HME9299 genome sequencing and assembly.</title>
        <authorList>
            <person name="Kang H."/>
            <person name="Kim H."/>
            <person name="Joh K."/>
        </authorList>
    </citation>
    <scope>NUCLEOTIDE SEQUENCE [LARGE SCALE GENOMIC DNA]</scope>
    <source>
        <strain evidence="3 4">HME9299</strain>
    </source>
</reference>
<dbReference type="EMBL" id="WQLA01000001">
    <property type="protein sequence ID" value="MVN89919.1"/>
    <property type="molecule type" value="Genomic_DNA"/>
</dbReference>
<dbReference type="AlphaFoldDB" id="A0A6I4I8Y0"/>
<comment type="caution">
    <text evidence="3">The sequence shown here is derived from an EMBL/GenBank/DDBJ whole genome shotgun (WGS) entry which is preliminary data.</text>
</comment>
<dbReference type="InterPro" id="IPR028098">
    <property type="entry name" value="Glyco_trans_4-like_N"/>
</dbReference>
<dbReference type="RefSeq" id="WP_157539709.1">
    <property type="nucleotide sequence ID" value="NZ_WQLA01000001.1"/>
</dbReference>
<dbReference type="CDD" id="cd03794">
    <property type="entry name" value="GT4_WbuB-like"/>
    <property type="match status" value="1"/>
</dbReference>
<dbReference type="Pfam" id="PF13579">
    <property type="entry name" value="Glyco_trans_4_4"/>
    <property type="match status" value="1"/>
</dbReference>
<name>A0A6I4I8Y0_9SPHI</name>
<dbReference type="Pfam" id="PF00534">
    <property type="entry name" value="Glycos_transf_1"/>
    <property type="match status" value="1"/>
</dbReference>
<evidence type="ECO:0000259" key="2">
    <source>
        <dbReference type="Pfam" id="PF13579"/>
    </source>
</evidence>
<keyword evidence="4" id="KW-1185">Reference proteome</keyword>
<proteinExistence type="predicted"/>
<sequence>MKNRTILLISHNFSPEPTGIGKYNGEMIEWLAKNGYDCTVITTYPYYPHWKVQAPYKNRWYKKEVLSVAESARPITVYRCPSFIPRNPTGKNRMIQDISFWVTKTWLILGLLLRKQKFDLIITIAPPFHLAYLGLLVRNYKGGKVLYHIQDLQIEAAQDLQMLSSNKLIDSLYKVERDILNKVDFVSTISEGMIDKVKVKVDKPIHFFPNWADTSFFFPLDNRDTIKQKWGYNANDKIFLYSGAIGEKQGLENVIYAAEILRNEDDIKFVICGSGPYKERLIKLAEERQLSNINFMPVQDKEVFNEFLNLGDFHLVLQKANAGDLVMPSKLTTILAVGGASIVTCVPDTSLYNVVDKYNLGYIIEPESYELLADIISKIKSNPEEVIVKRSNARDYALQYLNIDNVMGTFTNNFLNETEYQLSNQS</sequence>